<evidence type="ECO:0000313" key="1">
    <source>
        <dbReference type="EMBL" id="MFB2936677.1"/>
    </source>
</evidence>
<evidence type="ECO:0008006" key="3">
    <source>
        <dbReference type="Google" id="ProtNLM"/>
    </source>
</evidence>
<keyword evidence="2" id="KW-1185">Reference proteome</keyword>
<dbReference type="RefSeq" id="WP_413258172.1">
    <property type="nucleotide sequence ID" value="NZ_JBHFNS010000059.1"/>
</dbReference>
<organism evidence="1 2">
    <name type="scientific">Floridaenema fluviatile BLCC-F154</name>
    <dbReference type="NCBI Taxonomy" id="3153640"/>
    <lineage>
        <taxon>Bacteria</taxon>
        <taxon>Bacillati</taxon>
        <taxon>Cyanobacteriota</taxon>
        <taxon>Cyanophyceae</taxon>
        <taxon>Oscillatoriophycideae</taxon>
        <taxon>Aerosakkonematales</taxon>
        <taxon>Aerosakkonemataceae</taxon>
        <taxon>Floridanema</taxon>
        <taxon>Floridanema fluviatile</taxon>
    </lineage>
</organism>
<evidence type="ECO:0000313" key="2">
    <source>
        <dbReference type="Proteomes" id="UP001576776"/>
    </source>
</evidence>
<reference evidence="1 2" key="1">
    <citation type="submission" date="2024-09" db="EMBL/GenBank/DDBJ databases">
        <title>Floridaenema gen nov. (Aerosakkonemataceae, Aerosakkonematales ord. nov., Cyanobacteria) from benthic tropical and subtropical fresh waters, with the description of four new species.</title>
        <authorList>
            <person name="Moretto J.A."/>
            <person name="Berthold D.E."/>
            <person name="Lefler F.W."/>
            <person name="Huang I.-S."/>
            <person name="Laughinghouse H. IV."/>
        </authorList>
    </citation>
    <scope>NUCLEOTIDE SEQUENCE [LARGE SCALE GENOMIC DNA]</scope>
    <source>
        <strain evidence="1 2">BLCC-F154</strain>
    </source>
</reference>
<accession>A0ABV4YCX5</accession>
<dbReference type="Proteomes" id="UP001576776">
    <property type="component" value="Unassembled WGS sequence"/>
</dbReference>
<name>A0ABV4YCX5_9CYAN</name>
<dbReference type="EMBL" id="JBHFNS010000059">
    <property type="protein sequence ID" value="MFB2936677.1"/>
    <property type="molecule type" value="Genomic_DNA"/>
</dbReference>
<proteinExistence type="predicted"/>
<protein>
    <recommendedName>
        <fullName evidence="3">Antitoxin Xre/MbcA/ParS-like toxin-binding domain-containing protein</fullName>
    </recommendedName>
</protein>
<comment type="caution">
    <text evidence="1">The sequence shown here is derived from an EMBL/GenBank/DDBJ whole genome shotgun (WGS) entry which is preliminary data.</text>
</comment>
<gene>
    <name evidence="1" type="ORF">ACE1B6_15605</name>
</gene>
<sequence length="78" mass="9003">MNPSPTTDLLKSADYTTRHKQLIEQLRSFLGGSIENVNIWLNSPHPYLENRTPQSFINEGKIEVVEYLAWAMETGQPW</sequence>